<sequence length="127" mass="14439">MFYTSINRRLQRHFFFGTALFLTRASFIVSVFLTLWVFQKTESGGFQGAEIWPVLALICLLAICSTVTSRRLRNETINPRGAVLRSVMIDPLADELFLRLVQTEDKSERIPEHGETGLLQGVSHHTT</sequence>
<dbReference type="Proteomes" id="UP000193061">
    <property type="component" value="Unassembled WGS sequence"/>
</dbReference>
<protein>
    <submittedName>
        <fullName evidence="2">Uncharacterized protein</fullName>
    </submittedName>
</protein>
<accession>A0A1X7A261</accession>
<name>A0A1X7A261_9RHOB</name>
<feature type="transmembrane region" description="Helical" evidence="1">
    <location>
        <begin position="14"/>
        <end position="39"/>
    </location>
</feature>
<dbReference type="EMBL" id="FWFX01000015">
    <property type="protein sequence ID" value="SLN68536.1"/>
    <property type="molecule type" value="Genomic_DNA"/>
</dbReference>
<keyword evidence="3" id="KW-1185">Reference proteome</keyword>
<evidence type="ECO:0000313" key="2">
    <source>
        <dbReference type="EMBL" id="SLN68536.1"/>
    </source>
</evidence>
<reference evidence="2 3" key="1">
    <citation type="submission" date="2017-03" db="EMBL/GenBank/DDBJ databases">
        <authorList>
            <person name="Afonso C.L."/>
            <person name="Miller P.J."/>
            <person name="Scott M.A."/>
            <person name="Spackman E."/>
            <person name="Goraichik I."/>
            <person name="Dimitrov K.M."/>
            <person name="Suarez D.L."/>
            <person name="Swayne D.E."/>
        </authorList>
    </citation>
    <scope>NUCLEOTIDE SEQUENCE [LARGE SCALE GENOMIC DNA]</scope>
    <source>
        <strain evidence="2 3">CECT 7450</strain>
    </source>
</reference>
<dbReference type="AlphaFoldDB" id="A0A1X7A261"/>
<feature type="transmembrane region" description="Helical" evidence="1">
    <location>
        <begin position="51"/>
        <end position="68"/>
    </location>
</feature>
<gene>
    <name evidence="2" type="ORF">ROA7450_03675</name>
</gene>
<keyword evidence="1" id="KW-0812">Transmembrane</keyword>
<proteinExistence type="predicted"/>
<organism evidence="2 3">
    <name type="scientific">Roseovarius albus</name>
    <dbReference type="NCBI Taxonomy" id="1247867"/>
    <lineage>
        <taxon>Bacteria</taxon>
        <taxon>Pseudomonadati</taxon>
        <taxon>Pseudomonadota</taxon>
        <taxon>Alphaproteobacteria</taxon>
        <taxon>Rhodobacterales</taxon>
        <taxon>Roseobacteraceae</taxon>
        <taxon>Roseovarius</taxon>
    </lineage>
</organism>
<keyword evidence="1" id="KW-1133">Transmembrane helix</keyword>
<keyword evidence="1" id="KW-0472">Membrane</keyword>
<evidence type="ECO:0000256" key="1">
    <source>
        <dbReference type="SAM" id="Phobius"/>
    </source>
</evidence>
<evidence type="ECO:0000313" key="3">
    <source>
        <dbReference type="Proteomes" id="UP000193061"/>
    </source>
</evidence>